<proteinExistence type="predicted"/>
<dbReference type="Proteomes" id="UP000027331">
    <property type="component" value="Unassembled WGS sequence"/>
</dbReference>
<evidence type="ECO:0000313" key="2">
    <source>
        <dbReference type="Proteomes" id="UP000027331"/>
    </source>
</evidence>
<dbReference type="InterPro" id="IPR014942">
    <property type="entry name" value="AbiEii"/>
</dbReference>
<keyword evidence="2" id="KW-1185">Reference proteome</keyword>
<protein>
    <recommendedName>
        <fullName evidence="3">Nucleotidyl transferase AbiEii/AbiGii toxin family protein</fullName>
    </recommendedName>
</protein>
<sequence>MSRYNLQHHKIIESALNNFDADFFCANNIIFGGGTRIALELDEYRESIDIDFLCPNKDSYRAVRGTVDNIQLNELVTTEFEYAREIRSDRDAVRTVIKHADTFIKLEFVSFADYDLAFDFDKDRFPVPFLDKQSCFYTKLLANSDRKLQEPYKDIFDILAMYAAWGKIPEQAIESAEEYYSKRAIIPDLIRALQDIVDNEDKYFRAANNVKMKANWAEDIIKIQAPKLLDEMKKLLASRQ</sequence>
<accession>A0ABR4S076</accession>
<reference evidence="1 2" key="1">
    <citation type="submission" date="2014-04" db="EMBL/GenBank/DDBJ databases">
        <title>Vibrio metecus sp. nov., a close relative of Vibrio cholerae isolated from coastal brackish ponds and clinical specimens.</title>
        <authorList>
            <person name="Kirchberger P.C."/>
            <person name="Turnsek M."/>
            <person name="Hunt D.E."/>
            <person name="Haley B.J."/>
            <person name="Colwell R."/>
            <person name="Polz M.F."/>
            <person name="Tarr C.L."/>
            <person name="Boucher Y."/>
        </authorList>
    </citation>
    <scope>NUCLEOTIDE SEQUENCE [LARGE SCALE GENOMIC DNA]</scope>
    <source>
        <strain evidence="2">PPCK-2014</strain>
    </source>
</reference>
<evidence type="ECO:0008006" key="3">
    <source>
        <dbReference type="Google" id="ProtNLM"/>
    </source>
</evidence>
<dbReference type="Gene3D" id="3.10.450.620">
    <property type="entry name" value="JHP933, nucleotidyltransferase-like core domain"/>
    <property type="match status" value="1"/>
</dbReference>
<comment type="caution">
    <text evidence="1">The sequence shown here is derived from an EMBL/GenBank/DDBJ whole genome shotgun (WGS) entry which is preliminary data.</text>
</comment>
<gene>
    <name evidence="1" type="ORF">DP83_13420</name>
</gene>
<evidence type="ECO:0000313" key="1">
    <source>
        <dbReference type="EMBL" id="KDO14925.1"/>
    </source>
</evidence>
<dbReference type="EMBL" id="JJMN01000037">
    <property type="protein sequence ID" value="KDO14925.1"/>
    <property type="molecule type" value="Genomic_DNA"/>
</dbReference>
<dbReference type="Pfam" id="PF08843">
    <property type="entry name" value="AbiEii"/>
    <property type="match status" value="1"/>
</dbReference>
<organism evidence="1 2">
    <name type="scientific">Vibrio metoecus</name>
    <dbReference type="NCBI Taxonomy" id="1481663"/>
    <lineage>
        <taxon>Bacteria</taxon>
        <taxon>Pseudomonadati</taxon>
        <taxon>Pseudomonadota</taxon>
        <taxon>Gammaproteobacteria</taxon>
        <taxon>Vibrionales</taxon>
        <taxon>Vibrionaceae</taxon>
        <taxon>Vibrio</taxon>
    </lineage>
</organism>
<name>A0ABR4S076_VIBMT</name>